<evidence type="ECO:0000313" key="2">
    <source>
        <dbReference type="EMBL" id="MXR20006.1"/>
    </source>
</evidence>
<dbReference type="Proteomes" id="UP000471521">
    <property type="component" value="Unassembled WGS sequence"/>
</dbReference>
<name>A0A6B0SHI2_9EURY</name>
<protein>
    <submittedName>
        <fullName evidence="2">Uncharacterized protein</fullName>
    </submittedName>
</protein>
<keyword evidence="1" id="KW-0472">Membrane</keyword>
<keyword evidence="1" id="KW-0812">Transmembrane</keyword>
<dbReference type="RefSeq" id="WP_159525570.1">
    <property type="nucleotide sequence ID" value="NZ_WUUU01000024.1"/>
</dbReference>
<organism evidence="2 3">
    <name type="scientific">Halobacterium bonnevillei</name>
    <dbReference type="NCBI Taxonomy" id="2692200"/>
    <lineage>
        <taxon>Archaea</taxon>
        <taxon>Methanobacteriati</taxon>
        <taxon>Methanobacteriota</taxon>
        <taxon>Stenosarchaea group</taxon>
        <taxon>Halobacteria</taxon>
        <taxon>Halobacteriales</taxon>
        <taxon>Halobacteriaceae</taxon>
        <taxon>Halobacterium</taxon>
    </lineage>
</organism>
<proteinExistence type="predicted"/>
<evidence type="ECO:0000313" key="3">
    <source>
        <dbReference type="Proteomes" id="UP000471521"/>
    </source>
</evidence>
<reference evidence="2 3" key="1">
    <citation type="submission" date="2019-12" db="EMBL/GenBank/DDBJ databases">
        <title>Isolation and characterization of three novel carbon monoxide-oxidizing members of Halobacteria from salione crusts and soils.</title>
        <authorList>
            <person name="Myers M.R."/>
            <person name="King G.M."/>
        </authorList>
    </citation>
    <scope>NUCLEOTIDE SEQUENCE [LARGE SCALE GENOMIC DNA]</scope>
    <source>
        <strain evidence="2 3">PCN9</strain>
    </source>
</reference>
<feature type="transmembrane region" description="Helical" evidence="1">
    <location>
        <begin position="16"/>
        <end position="38"/>
    </location>
</feature>
<keyword evidence="1" id="KW-1133">Transmembrane helix</keyword>
<dbReference type="EMBL" id="WUUU01000024">
    <property type="protein sequence ID" value="MXR20006.1"/>
    <property type="molecule type" value="Genomic_DNA"/>
</dbReference>
<dbReference type="AlphaFoldDB" id="A0A6B0SHI2"/>
<comment type="caution">
    <text evidence="2">The sequence shown here is derived from an EMBL/GenBank/DDBJ whole genome shotgun (WGS) entry which is preliminary data.</text>
</comment>
<gene>
    <name evidence="2" type="ORF">GRX66_05105</name>
</gene>
<accession>A0A6B0SHI2</accession>
<sequence length="122" mass="13066">MATSETNRTARQRPPLGVVLLCLFFVLYSGLWLVTAAFTTTAMAALSMSVAVGVLIVTYLLYTGSAAGWWITLVFLGGSTLWRFALVARGDPDNLSNAVGGLVLLAYLVSQSEFYQPLPSGE</sequence>
<evidence type="ECO:0000256" key="1">
    <source>
        <dbReference type="SAM" id="Phobius"/>
    </source>
</evidence>
<keyword evidence="3" id="KW-1185">Reference proteome</keyword>